<dbReference type="Gene3D" id="3.10.580.10">
    <property type="entry name" value="CBS-domain"/>
    <property type="match status" value="1"/>
</dbReference>
<protein>
    <submittedName>
        <fullName evidence="6">Cbs domain-containing protein</fullName>
    </submittedName>
</protein>
<dbReference type="InterPro" id="IPR046342">
    <property type="entry name" value="CBS_dom_sf"/>
</dbReference>
<feature type="compositionally biased region" description="Low complexity" evidence="3">
    <location>
        <begin position="412"/>
        <end position="425"/>
    </location>
</feature>
<feature type="domain" description="CNNM transmembrane" evidence="5">
    <location>
        <begin position="568"/>
        <end position="749"/>
    </location>
</feature>
<organism evidence="6 7">
    <name type="scientific">Cystoisospora suis</name>
    <dbReference type="NCBI Taxonomy" id="483139"/>
    <lineage>
        <taxon>Eukaryota</taxon>
        <taxon>Sar</taxon>
        <taxon>Alveolata</taxon>
        <taxon>Apicomplexa</taxon>
        <taxon>Conoidasida</taxon>
        <taxon>Coccidia</taxon>
        <taxon>Eucoccidiorida</taxon>
        <taxon>Eimeriorina</taxon>
        <taxon>Sarcocystidae</taxon>
        <taxon>Cystoisospora</taxon>
    </lineage>
</organism>
<dbReference type="PROSITE" id="PS51257">
    <property type="entry name" value="PROKAR_LIPOPROTEIN"/>
    <property type="match status" value="1"/>
</dbReference>
<dbReference type="Pfam" id="PF01595">
    <property type="entry name" value="CNNM"/>
    <property type="match status" value="1"/>
</dbReference>
<feature type="compositionally biased region" description="Low complexity" evidence="3">
    <location>
        <begin position="778"/>
        <end position="794"/>
    </location>
</feature>
<dbReference type="GO" id="GO:0005737">
    <property type="term" value="C:cytoplasm"/>
    <property type="evidence" value="ECO:0007669"/>
    <property type="project" value="TreeGrafter"/>
</dbReference>
<feature type="region of interest" description="Disordered" evidence="3">
    <location>
        <begin position="755"/>
        <end position="906"/>
    </location>
</feature>
<evidence type="ECO:0000313" key="7">
    <source>
        <dbReference type="Proteomes" id="UP000221165"/>
    </source>
</evidence>
<evidence type="ECO:0000256" key="1">
    <source>
        <dbReference type="ARBA" id="ARBA00022737"/>
    </source>
</evidence>
<dbReference type="PROSITE" id="PS51846">
    <property type="entry name" value="CNNM"/>
    <property type="match status" value="1"/>
</dbReference>
<dbReference type="GO" id="GO:0010960">
    <property type="term" value="P:magnesium ion homeostasis"/>
    <property type="evidence" value="ECO:0007669"/>
    <property type="project" value="InterPro"/>
</dbReference>
<dbReference type="AlphaFoldDB" id="A0A2C6KYZ8"/>
<gene>
    <name evidence="6" type="ORF">CSUI_005145</name>
</gene>
<feature type="compositionally biased region" description="Basic and acidic residues" evidence="3">
    <location>
        <begin position="869"/>
        <end position="880"/>
    </location>
</feature>
<evidence type="ECO:0000313" key="6">
    <source>
        <dbReference type="EMBL" id="PHJ21013.1"/>
    </source>
</evidence>
<feature type="transmembrane region" description="Helical" evidence="4">
    <location>
        <begin position="573"/>
        <end position="599"/>
    </location>
</feature>
<keyword evidence="7" id="KW-1185">Reference proteome</keyword>
<dbReference type="GO" id="GO:0016020">
    <property type="term" value="C:membrane"/>
    <property type="evidence" value="ECO:0007669"/>
    <property type="project" value="UniProtKB-UniRule"/>
</dbReference>
<dbReference type="RefSeq" id="XP_067922698.1">
    <property type="nucleotide sequence ID" value="XM_068065324.1"/>
</dbReference>
<feature type="transmembrane region" description="Helical" evidence="4">
    <location>
        <begin position="688"/>
        <end position="709"/>
    </location>
</feature>
<dbReference type="GO" id="GO:0030026">
    <property type="term" value="P:intracellular manganese ion homeostasis"/>
    <property type="evidence" value="ECO:0007669"/>
    <property type="project" value="TreeGrafter"/>
</dbReference>
<feature type="region of interest" description="Disordered" evidence="3">
    <location>
        <begin position="303"/>
        <end position="432"/>
    </location>
</feature>
<dbReference type="InterPro" id="IPR045095">
    <property type="entry name" value="ACDP"/>
</dbReference>
<proteinExistence type="predicted"/>
<feature type="compositionally biased region" description="Polar residues" evidence="3">
    <location>
        <begin position="804"/>
        <end position="814"/>
    </location>
</feature>
<feature type="compositionally biased region" description="Basic and acidic residues" evidence="3">
    <location>
        <begin position="826"/>
        <end position="850"/>
    </location>
</feature>
<evidence type="ECO:0000259" key="5">
    <source>
        <dbReference type="PROSITE" id="PS51846"/>
    </source>
</evidence>
<reference evidence="6 7" key="1">
    <citation type="journal article" date="2017" name="Int. J. Parasitol.">
        <title>The genome of the protozoan parasite Cystoisospora suis and a reverse vaccinology approach to identify vaccine candidates.</title>
        <authorList>
            <person name="Palmieri N."/>
            <person name="Shrestha A."/>
            <person name="Ruttkowski B."/>
            <person name="Beck T."/>
            <person name="Vogl C."/>
            <person name="Tomley F."/>
            <person name="Blake D.P."/>
            <person name="Joachim A."/>
        </authorList>
    </citation>
    <scope>NUCLEOTIDE SEQUENCE [LARGE SCALE GENOMIC DNA]</scope>
    <source>
        <strain evidence="6 7">Wien I</strain>
    </source>
</reference>
<evidence type="ECO:0000256" key="4">
    <source>
        <dbReference type="SAM" id="Phobius"/>
    </source>
</evidence>
<feature type="compositionally biased region" description="Low complexity" evidence="3">
    <location>
        <begin position="520"/>
        <end position="539"/>
    </location>
</feature>
<keyword evidence="2 4" id="KW-1133">Transmembrane helix</keyword>
<dbReference type="PANTHER" id="PTHR12064:SF97">
    <property type="entry name" value="METAL TRANSPORTER CNNM-5"/>
    <property type="match status" value="1"/>
</dbReference>
<keyword evidence="2 4" id="KW-0472">Membrane</keyword>
<dbReference type="Proteomes" id="UP000221165">
    <property type="component" value="Unassembled WGS sequence"/>
</dbReference>
<feature type="region of interest" description="Disordered" evidence="3">
    <location>
        <begin position="1"/>
        <end position="42"/>
    </location>
</feature>
<feature type="region of interest" description="Disordered" evidence="3">
    <location>
        <begin position="453"/>
        <end position="563"/>
    </location>
</feature>
<dbReference type="PANTHER" id="PTHR12064">
    <property type="entry name" value="METAL TRANSPORTER CNNM"/>
    <property type="match status" value="1"/>
</dbReference>
<feature type="compositionally biased region" description="Basic residues" evidence="3">
    <location>
        <begin position="29"/>
        <end position="40"/>
    </location>
</feature>
<accession>A0A2C6KYZ8</accession>
<keyword evidence="1" id="KW-0677">Repeat</keyword>
<dbReference type="OrthoDB" id="5353557at2759"/>
<evidence type="ECO:0000256" key="3">
    <source>
        <dbReference type="SAM" id="MobiDB-lite"/>
    </source>
</evidence>
<feature type="compositionally biased region" description="Basic and acidic residues" evidence="3">
    <location>
        <begin position="317"/>
        <end position="330"/>
    </location>
</feature>
<comment type="caution">
    <text evidence="6">The sequence shown here is derived from an EMBL/GenBank/DDBJ whole genome shotgun (WGS) entry which is preliminary data.</text>
</comment>
<evidence type="ECO:0000256" key="2">
    <source>
        <dbReference type="PROSITE-ProRule" id="PRU01193"/>
    </source>
</evidence>
<dbReference type="EMBL" id="MIGC01002473">
    <property type="protein sequence ID" value="PHJ21013.1"/>
    <property type="molecule type" value="Genomic_DNA"/>
</dbReference>
<dbReference type="InterPro" id="IPR002550">
    <property type="entry name" value="CNNM"/>
</dbReference>
<feature type="compositionally biased region" description="Polar residues" evidence="3">
    <location>
        <begin position="552"/>
        <end position="561"/>
    </location>
</feature>
<dbReference type="VEuPathDB" id="ToxoDB:CSUI_005145"/>
<feature type="compositionally biased region" description="Basic and acidic residues" evidence="3">
    <location>
        <begin position="888"/>
        <end position="905"/>
    </location>
</feature>
<name>A0A2C6KYZ8_9APIC</name>
<dbReference type="GeneID" id="94428535"/>
<feature type="compositionally biased region" description="Polar residues" evidence="3">
    <location>
        <begin position="388"/>
        <end position="403"/>
    </location>
</feature>
<feature type="compositionally biased region" description="Polar residues" evidence="3">
    <location>
        <begin position="494"/>
        <end position="516"/>
    </location>
</feature>
<feature type="compositionally biased region" description="Low complexity" evidence="3">
    <location>
        <begin position="474"/>
        <end position="493"/>
    </location>
</feature>
<sequence>MRGSSPYRRRQAGPSVSSSGTACCTLASSRHRRKRKRNPRFPRVLPIHGGFFSERSSAVSYAVSTSDADHCSLPAFSSTCPRKPRCEANCSFVPFLSPSHFSVCCGNRPCSPHVSGLHPFHLHSEHHRCCSSSCAAQSYPRTSSFPCHPSVYRPAHPSQAAVSSFDVSYLSGRRRTRETQSNHAFPPPVRFISFASARNFKRKWLLHQVPPLAMLLVYILSLSLRRGPSSDCYSFLSSVSEAPSCSPCLTAFPADNDTGTADSFTTAKILQRQIIPERKHACLGWKASPSSWLEVVEASPVSSADRYTQDAVEGEETGQKKDRMHEDRSRSHVPVTHSKQGHYSRRSVSLGGTEVNEPLRTQNAVEGDTLVEIPTSVKPRTEGRDEGSSATSAMTHVRSSYRTPGTLPIPFSDSQASSSRDPSSSFEKPVARDSFSPPSFLLSSLLSIPVSDGDDRKFSDEEANMSPGDQRFLSPAVSSSSSARLSSSSSTWSDGMTTVYMPSSNPASRVRSSTFEVKTKSPSTATTSSSVEEASVSPSYLDGDASIPSGRHTPSSTSRPTYNERDITPFRRVFFTLISIGLVLIAGLASGLTTGFMAFDELQLLVLQETGDTRERKQAEAVCVIVQGNRHQLLVTLLLCNSLAMEALPLFLDRLLTPLLAVLISVTAILFVGEILPQALCTGKHQLAIAAAMAPVVRLFLFVFAPLAFPISKLLDRFLSTKERSNLYARSHLKALIGLHQRDRHRPLLLHHHHHHLDTKDEAQPPQSFHPPAFPTTRRSQSSLLLDRLSPSCRPAVSDEKKPNTSADVMQNDGTIVERTPTEQMQRTDSRTGSRERGDGSSKTEMEKHQGPQTDDGLAGSSRTRHHAERPERGGERVSGEEGTSATESDHAASDKRDRTEKETAEEGYDIQWRVTREEMDEAVGLHRDEVLIMQGALDMACKSICDFMVALEDVYMLDCSLRLTREVLVDILRRGHSRIPVYEG</sequence>
<feature type="transmembrane region" description="Helical" evidence="4">
    <location>
        <begin position="658"/>
        <end position="676"/>
    </location>
</feature>
<keyword evidence="2 4" id="KW-0812">Transmembrane</keyword>
<feature type="compositionally biased region" description="Polar residues" evidence="3">
    <location>
        <begin position="14"/>
        <end position="28"/>
    </location>
</feature>